<comment type="caution">
    <text evidence="1">The sequence shown here is derived from an EMBL/GenBank/DDBJ whole genome shotgun (WGS) entry which is preliminary data.</text>
</comment>
<dbReference type="EMBL" id="JABSTR010000005">
    <property type="protein sequence ID" value="KAH9372257.1"/>
    <property type="molecule type" value="Genomic_DNA"/>
</dbReference>
<name>A0A9J6GBY3_HAELO</name>
<evidence type="ECO:0000313" key="2">
    <source>
        <dbReference type="Proteomes" id="UP000821853"/>
    </source>
</evidence>
<accession>A0A9J6GBY3</accession>
<reference evidence="1 2" key="1">
    <citation type="journal article" date="2020" name="Cell">
        <title>Large-Scale Comparative Analyses of Tick Genomes Elucidate Their Genetic Diversity and Vector Capacities.</title>
        <authorList>
            <consortium name="Tick Genome and Microbiome Consortium (TIGMIC)"/>
            <person name="Jia N."/>
            <person name="Wang J."/>
            <person name="Shi W."/>
            <person name="Du L."/>
            <person name="Sun Y."/>
            <person name="Zhan W."/>
            <person name="Jiang J.F."/>
            <person name="Wang Q."/>
            <person name="Zhang B."/>
            <person name="Ji P."/>
            <person name="Bell-Sakyi L."/>
            <person name="Cui X.M."/>
            <person name="Yuan T.T."/>
            <person name="Jiang B.G."/>
            <person name="Yang W.F."/>
            <person name="Lam T.T."/>
            <person name="Chang Q.C."/>
            <person name="Ding S.J."/>
            <person name="Wang X.J."/>
            <person name="Zhu J.G."/>
            <person name="Ruan X.D."/>
            <person name="Zhao L."/>
            <person name="Wei J.T."/>
            <person name="Ye R.Z."/>
            <person name="Que T.C."/>
            <person name="Du C.H."/>
            <person name="Zhou Y.H."/>
            <person name="Cheng J.X."/>
            <person name="Dai P.F."/>
            <person name="Guo W.B."/>
            <person name="Han X.H."/>
            <person name="Huang E.J."/>
            <person name="Li L.F."/>
            <person name="Wei W."/>
            <person name="Gao Y.C."/>
            <person name="Liu J.Z."/>
            <person name="Shao H.Z."/>
            <person name="Wang X."/>
            <person name="Wang C.C."/>
            <person name="Yang T.C."/>
            <person name="Huo Q.B."/>
            <person name="Li W."/>
            <person name="Chen H.Y."/>
            <person name="Chen S.E."/>
            <person name="Zhou L.G."/>
            <person name="Ni X.B."/>
            <person name="Tian J.H."/>
            <person name="Sheng Y."/>
            <person name="Liu T."/>
            <person name="Pan Y.S."/>
            <person name="Xia L.Y."/>
            <person name="Li J."/>
            <person name="Zhao F."/>
            <person name="Cao W.C."/>
        </authorList>
    </citation>
    <scope>NUCLEOTIDE SEQUENCE [LARGE SCALE GENOMIC DNA]</scope>
    <source>
        <strain evidence="1">HaeL-2018</strain>
    </source>
</reference>
<sequence length="78" mass="8793">MTLGIKADICPKSPTPSLCQVRQGTRRWHLGLPGIHHSAKLRWLPRSNGSPCKKRIEANKGIRARQARPDRLVGFYAH</sequence>
<keyword evidence="2" id="KW-1185">Reference proteome</keyword>
<protein>
    <submittedName>
        <fullName evidence="1">Uncharacterized protein</fullName>
    </submittedName>
</protein>
<organism evidence="1 2">
    <name type="scientific">Haemaphysalis longicornis</name>
    <name type="common">Bush tick</name>
    <dbReference type="NCBI Taxonomy" id="44386"/>
    <lineage>
        <taxon>Eukaryota</taxon>
        <taxon>Metazoa</taxon>
        <taxon>Ecdysozoa</taxon>
        <taxon>Arthropoda</taxon>
        <taxon>Chelicerata</taxon>
        <taxon>Arachnida</taxon>
        <taxon>Acari</taxon>
        <taxon>Parasitiformes</taxon>
        <taxon>Ixodida</taxon>
        <taxon>Ixodoidea</taxon>
        <taxon>Ixodidae</taxon>
        <taxon>Haemaphysalinae</taxon>
        <taxon>Haemaphysalis</taxon>
    </lineage>
</organism>
<dbReference type="VEuPathDB" id="VectorBase:HLOH_065018"/>
<dbReference type="AlphaFoldDB" id="A0A9J6GBY3"/>
<evidence type="ECO:0000313" key="1">
    <source>
        <dbReference type="EMBL" id="KAH9372257.1"/>
    </source>
</evidence>
<proteinExistence type="predicted"/>
<dbReference type="Proteomes" id="UP000821853">
    <property type="component" value="Chromosome 3"/>
</dbReference>
<gene>
    <name evidence="1" type="ORF">HPB48_012045</name>
</gene>